<gene>
    <name evidence="10" type="ORF">EIZ48_19600</name>
</gene>
<dbReference type="SFLD" id="SFLDG01067">
    <property type="entry name" value="SPASM/twitch_domain_containing"/>
    <property type="match status" value="1"/>
</dbReference>
<dbReference type="InterPro" id="IPR013785">
    <property type="entry name" value="Aldolase_TIM"/>
</dbReference>
<evidence type="ECO:0000256" key="3">
    <source>
        <dbReference type="ARBA" id="ARBA00022691"/>
    </source>
</evidence>
<dbReference type="CDD" id="cd01335">
    <property type="entry name" value="Radical_SAM"/>
    <property type="match status" value="1"/>
</dbReference>
<dbReference type="NCBIfam" id="NF038283">
    <property type="entry name" value="viperin_w_prok"/>
    <property type="match status" value="1"/>
</dbReference>
<evidence type="ECO:0000256" key="8">
    <source>
        <dbReference type="ARBA" id="ARBA00039667"/>
    </source>
</evidence>
<accession>A0ABW9YNV3</accession>
<dbReference type="InterPro" id="IPR058240">
    <property type="entry name" value="rSAM_sf"/>
</dbReference>
<keyword evidence="3" id="KW-0949">S-adenosyl-L-methionine</keyword>
<organism evidence="10 11">
    <name type="scientific">Photobacterium alginatilyticum</name>
    <dbReference type="NCBI Taxonomy" id="1775171"/>
    <lineage>
        <taxon>Bacteria</taxon>
        <taxon>Pseudomonadati</taxon>
        <taxon>Pseudomonadota</taxon>
        <taxon>Gammaproteobacteria</taxon>
        <taxon>Vibrionales</taxon>
        <taxon>Vibrionaceae</taxon>
        <taxon>Photobacterium</taxon>
    </lineage>
</organism>
<evidence type="ECO:0000256" key="1">
    <source>
        <dbReference type="ARBA" id="ARBA00001966"/>
    </source>
</evidence>
<keyword evidence="2" id="KW-0004">4Fe-4S</keyword>
<evidence type="ECO:0000256" key="2">
    <source>
        <dbReference type="ARBA" id="ARBA00022485"/>
    </source>
</evidence>
<keyword evidence="4" id="KW-0479">Metal-binding</keyword>
<evidence type="ECO:0000256" key="4">
    <source>
        <dbReference type="ARBA" id="ARBA00022723"/>
    </source>
</evidence>
<dbReference type="Gene3D" id="3.20.20.70">
    <property type="entry name" value="Aldolase class I"/>
    <property type="match status" value="1"/>
</dbReference>
<dbReference type="InterPro" id="IPR051196">
    <property type="entry name" value="RSAD2/Viperin_antiviral"/>
</dbReference>
<dbReference type="InterPro" id="IPR007197">
    <property type="entry name" value="rSAM"/>
</dbReference>
<evidence type="ECO:0000256" key="6">
    <source>
        <dbReference type="ARBA" id="ARBA00023014"/>
    </source>
</evidence>
<keyword evidence="7" id="KW-0051">Antiviral defense</keyword>
<dbReference type="Pfam" id="PF04055">
    <property type="entry name" value="Radical_SAM"/>
    <property type="match status" value="1"/>
</dbReference>
<name>A0ABW9YNV3_9GAMM</name>
<evidence type="ECO:0000313" key="10">
    <source>
        <dbReference type="EMBL" id="NBI54724.1"/>
    </source>
</evidence>
<dbReference type="SUPFAM" id="SSF102114">
    <property type="entry name" value="Radical SAM enzymes"/>
    <property type="match status" value="1"/>
</dbReference>
<evidence type="ECO:0000313" key="11">
    <source>
        <dbReference type="Proteomes" id="UP000738517"/>
    </source>
</evidence>
<evidence type="ECO:0000256" key="7">
    <source>
        <dbReference type="ARBA" id="ARBA00023118"/>
    </source>
</evidence>
<keyword evidence="11" id="KW-1185">Reference proteome</keyword>
<evidence type="ECO:0000259" key="9">
    <source>
        <dbReference type="Pfam" id="PF04055"/>
    </source>
</evidence>
<keyword evidence="5" id="KW-0408">Iron</keyword>
<keyword evidence="6" id="KW-0411">Iron-sulfur</keyword>
<dbReference type="Proteomes" id="UP000738517">
    <property type="component" value="Unassembled WGS sequence"/>
</dbReference>
<comment type="cofactor">
    <cofactor evidence="1">
        <name>[4Fe-4S] cluster</name>
        <dbReference type="ChEBI" id="CHEBI:49883"/>
    </cofactor>
</comment>
<dbReference type="SFLD" id="SFLDG01088">
    <property type="entry name" value="antiviral_proteins"/>
    <property type="match status" value="1"/>
</dbReference>
<comment type="caution">
    <text evidence="10">The sequence shown here is derived from an EMBL/GenBank/DDBJ whole genome shotgun (WGS) entry which is preliminary data.</text>
</comment>
<feature type="domain" description="Radical SAM core" evidence="9">
    <location>
        <begin position="12"/>
        <end position="138"/>
    </location>
</feature>
<reference evidence="10 11" key="1">
    <citation type="journal article" date="2017" name="Int. J. Syst. Evol. Microbiol.">
        <title>Photobacterium alginatilyticum sp. nov., a marine bacterium isolated from bottom seawater.</title>
        <authorList>
            <person name="Wang X."/>
            <person name="Wang Y."/>
            <person name="Yang X."/>
            <person name="Sun H."/>
            <person name="Li B."/>
            <person name="Zhang X.H."/>
        </authorList>
    </citation>
    <scope>NUCLEOTIDE SEQUENCE [LARGE SCALE GENOMIC DNA]</scope>
    <source>
        <strain evidence="10 11">P03D4</strain>
    </source>
</reference>
<proteinExistence type="predicted"/>
<dbReference type="PANTHER" id="PTHR21339:SF0">
    <property type="entry name" value="S-ADENOSYLMETHIONINE-DEPENDENT NUCLEOTIDE DEHYDRATASE RSAD2"/>
    <property type="match status" value="1"/>
</dbReference>
<evidence type="ECO:0000256" key="5">
    <source>
        <dbReference type="ARBA" id="ARBA00023004"/>
    </source>
</evidence>
<sequence length="288" mass="32709">MSTKQLVINYHMTERCNYNCHYCYAKWEKPNEIHKQDGTVNQLLTNLSNYFLNPNPIQSELGYDSVRLNFAGGEPLLLKNKFINAIDCAISLGFDISIITNGHLLTKNFIKEHAHRMSMIGISYDSANQACQQQIGRNTRSGSVITPRQLSNISHLIRKHAPKTELKINTVINQFNVNEDLSSLISKVKPDKWKLLQVLGIYDEIPEISDNDFTNFITRHQSLNSVMSIEDNATMIGSYLMIDPSGCFFQNENTHNGYLKSRSLLTTPVGIALKESGFNPKKFSARYK</sequence>
<dbReference type="SFLD" id="SFLDS00029">
    <property type="entry name" value="Radical_SAM"/>
    <property type="match status" value="1"/>
</dbReference>
<dbReference type="RefSeq" id="WP_160655090.1">
    <property type="nucleotide sequence ID" value="NZ_RSEJ01000022.1"/>
</dbReference>
<dbReference type="PANTHER" id="PTHR21339">
    <property type="entry name" value="RADICAL S-ADENOSYL METHIONINE DOMAIN-CONTAINING PROTEIN 2"/>
    <property type="match status" value="1"/>
</dbReference>
<dbReference type="EMBL" id="RSEJ01000022">
    <property type="protein sequence ID" value="NBI54724.1"/>
    <property type="molecule type" value="Genomic_DNA"/>
</dbReference>
<protein>
    <recommendedName>
        <fullName evidence="8">S-adenosylmethionine-dependent nucleotide dehydratase</fullName>
    </recommendedName>
</protein>